<dbReference type="STRING" id="1346286.SAMN05444362_102142"/>
<keyword evidence="3" id="KW-1185">Reference proteome</keyword>
<feature type="signal peptide" evidence="1">
    <location>
        <begin position="1"/>
        <end position="22"/>
    </location>
</feature>
<accession>A0A1M4W6J5</accession>
<dbReference type="OrthoDB" id="1092144at2"/>
<feature type="chain" id="PRO_5009908056" evidence="1">
    <location>
        <begin position="23"/>
        <end position="289"/>
    </location>
</feature>
<dbReference type="Proteomes" id="UP000184480">
    <property type="component" value="Unassembled WGS sequence"/>
</dbReference>
<evidence type="ECO:0000313" key="2">
    <source>
        <dbReference type="EMBL" id="SHE76878.1"/>
    </source>
</evidence>
<gene>
    <name evidence="2" type="ORF">SAMN05444362_102142</name>
</gene>
<dbReference type="RefSeq" id="WP_062176625.1">
    <property type="nucleotide sequence ID" value="NZ_BBXL01000002.1"/>
</dbReference>
<proteinExistence type="predicted"/>
<protein>
    <submittedName>
        <fullName evidence="2">Uncharacterized protein</fullName>
    </submittedName>
</protein>
<dbReference type="AlphaFoldDB" id="A0A1M4W6J5"/>
<keyword evidence="1" id="KW-0732">Signal</keyword>
<reference evidence="3" key="1">
    <citation type="submission" date="2016-11" db="EMBL/GenBank/DDBJ databases">
        <authorList>
            <person name="Varghese N."/>
            <person name="Submissions S."/>
        </authorList>
    </citation>
    <scope>NUCLEOTIDE SEQUENCE [LARGE SCALE GENOMIC DNA]</scope>
    <source>
        <strain evidence="3">DSM 27370</strain>
    </source>
</reference>
<sequence>MKNVAKIIVCTLCMVFAIFSCAKNESIHVDSSVALDKLTASGKIGDTIKTRVNFTNNSIAKLVITKSIDGITNTDYKTEVTVNGTSSGYDFSQMILSGDENGSLVYTFSGYDAGGKLIDASDLVVSVSLSGYPLLTKYDWKLTAETVDGTNTVNDKLWDNVYRLNPDYSWQYDWGASGPVNLEELNQYCSWKIIGSESKVDSLSFIKFGFLSTTPVYDTWKVAKLEGEDLWLSTTMDLSWLGLSAETPIVQRYVAIPKTADFTPYRGQNAADYNWAPCNPGTYKETTIP</sequence>
<organism evidence="2 3">
    <name type="scientific">Dysgonomonas macrotermitis</name>
    <dbReference type="NCBI Taxonomy" id="1346286"/>
    <lineage>
        <taxon>Bacteria</taxon>
        <taxon>Pseudomonadati</taxon>
        <taxon>Bacteroidota</taxon>
        <taxon>Bacteroidia</taxon>
        <taxon>Bacteroidales</taxon>
        <taxon>Dysgonomonadaceae</taxon>
        <taxon>Dysgonomonas</taxon>
    </lineage>
</organism>
<evidence type="ECO:0000313" key="3">
    <source>
        <dbReference type="Proteomes" id="UP000184480"/>
    </source>
</evidence>
<name>A0A1M4W6J5_9BACT</name>
<dbReference type="EMBL" id="FQUC01000002">
    <property type="protein sequence ID" value="SHE76878.1"/>
    <property type="molecule type" value="Genomic_DNA"/>
</dbReference>
<dbReference type="PROSITE" id="PS51257">
    <property type="entry name" value="PROKAR_LIPOPROTEIN"/>
    <property type="match status" value="1"/>
</dbReference>
<evidence type="ECO:0000256" key="1">
    <source>
        <dbReference type="SAM" id="SignalP"/>
    </source>
</evidence>